<protein>
    <submittedName>
        <fullName evidence="2">Uncharacterized protein</fullName>
    </submittedName>
</protein>
<keyword evidence="3" id="KW-1185">Reference proteome</keyword>
<dbReference type="InterPro" id="IPR006839">
    <property type="entry name" value="DarP"/>
</dbReference>
<proteinExistence type="predicted"/>
<dbReference type="AlphaFoldDB" id="A0A7J0EJX9"/>
<evidence type="ECO:0000256" key="1">
    <source>
        <dbReference type="SAM" id="MobiDB-lite"/>
    </source>
</evidence>
<dbReference type="OrthoDB" id="1932188at2759"/>
<dbReference type="Gene3D" id="1.10.60.30">
    <property type="entry name" value="PSPTO4464-like domains"/>
    <property type="match status" value="1"/>
</dbReference>
<comment type="caution">
    <text evidence="2">The sequence shown here is derived from an EMBL/GenBank/DDBJ whole genome shotgun (WGS) entry which is preliminary data.</text>
</comment>
<organism evidence="2 3">
    <name type="scientific">Actinidia rufa</name>
    <dbReference type="NCBI Taxonomy" id="165716"/>
    <lineage>
        <taxon>Eukaryota</taxon>
        <taxon>Viridiplantae</taxon>
        <taxon>Streptophyta</taxon>
        <taxon>Embryophyta</taxon>
        <taxon>Tracheophyta</taxon>
        <taxon>Spermatophyta</taxon>
        <taxon>Magnoliopsida</taxon>
        <taxon>eudicotyledons</taxon>
        <taxon>Gunneridae</taxon>
        <taxon>Pentapetalae</taxon>
        <taxon>asterids</taxon>
        <taxon>Ericales</taxon>
        <taxon>Actinidiaceae</taxon>
        <taxon>Actinidia</taxon>
    </lineage>
</organism>
<name>A0A7J0EJX9_9ERIC</name>
<accession>A0A7J0EJX9</accession>
<evidence type="ECO:0000313" key="2">
    <source>
        <dbReference type="EMBL" id="GFY86249.1"/>
    </source>
</evidence>
<dbReference type="PANTHER" id="PTHR36898:SF1">
    <property type="entry name" value="OS04G0250700 PROTEIN"/>
    <property type="match status" value="1"/>
</dbReference>
<dbReference type="EMBL" id="BJWL01000004">
    <property type="protein sequence ID" value="GFY86249.1"/>
    <property type="molecule type" value="Genomic_DNA"/>
</dbReference>
<gene>
    <name evidence="2" type="ORF">Acr_04g0009870</name>
</gene>
<dbReference type="SUPFAM" id="SSF158710">
    <property type="entry name" value="PSPTO4464-like"/>
    <property type="match status" value="1"/>
</dbReference>
<dbReference type="InterPro" id="IPR023153">
    <property type="entry name" value="DarP_sf"/>
</dbReference>
<dbReference type="CDD" id="cd16331">
    <property type="entry name" value="YjgA-like"/>
    <property type="match status" value="1"/>
</dbReference>
<dbReference type="PANTHER" id="PTHR36898">
    <property type="entry name" value="OSJNBB0026I12.6 PROTEIN"/>
    <property type="match status" value="1"/>
</dbReference>
<dbReference type="Proteomes" id="UP000585474">
    <property type="component" value="Unassembled WGS sequence"/>
</dbReference>
<dbReference type="Pfam" id="PF04751">
    <property type="entry name" value="DarP"/>
    <property type="match status" value="1"/>
</dbReference>
<sequence>MAHIVRPLMQWPRRHCHRCFCSTLHYLLRSPSVLATETSTRRFSFTASPSSHRNLHFRSRGLKLPNATIASDFREIESDGSDSDSKKSRNEKKREARRAVEWGMELANFSTDQIKRILRVLSLESEMLDAILLVKVMHLLVDIVLRLGRDVREGKRRQFNYIGRLLREAEPELMDGLIQATKDGDKSKFEALSGSKMWAIGDDDEEFKETEYEQEEEGSYNYIDRANRWFDGLINKDVDITKEIYSVQDVDFDRQVHRLPDAGFCLVYDVNNLEQKLRRLVREVHSIQERQVTVDENKGGEDAAVIGATRSLTCFLQTLAKQLPSE</sequence>
<evidence type="ECO:0000313" key="3">
    <source>
        <dbReference type="Proteomes" id="UP000585474"/>
    </source>
</evidence>
<reference evidence="2 3" key="1">
    <citation type="submission" date="2019-07" db="EMBL/GenBank/DDBJ databases">
        <title>De Novo Assembly of kiwifruit Actinidia rufa.</title>
        <authorList>
            <person name="Sugita-Konishi S."/>
            <person name="Sato K."/>
            <person name="Mori E."/>
            <person name="Abe Y."/>
            <person name="Kisaki G."/>
            <person name="Hamano K."/>
            <person name="Suezawa K."/>
            <person name="Otani M."/>
            <person name="Fukuda T."/>
            <person name="Manabe T."/>
            <person name="Gomi K."/>
            <person name="Tabuchi M."/>
            <person name="Akimitsu K."/>
            <person name="Kataoka I."/>
        </authorList>
    </citation>
    <scope>NUCLEOTIDE SEQUENCE [LARGE SCALE GENOMIC DNA]</scope>
    <source>
        <strain evidence="3">cv. Fuchu</strain>
    </source>
</reference>
<feature type="region of interest" description="Disordered" evidence="1">
    <location>
        <begin position="75"/>
        <end position="95"/>
    </location>
</feature>